<dbReference type="PANTHER" id="PTHR33710:SF71">
    <property type="entry name" value="ENDONUCLEASE_EXONUCLEASE_PHOSPHATASE DOMAIN-CONTAINING PROTEIN"/>
    <property type="match status" value="1"/>
</dbReference>
<accession>A0A822ZFK9</accession>
<name>A0A822ZFK9_NELNU</name>
<dbReference type="Proteomes" id="UP000607653">
    <property type="component" value="Unassembled WGS sequence"/>
</dbReference>
<dbReference type="Gene3D" id="3.60.10.10">
    <property type="entry name" value="Endonuclease/exonuclease/phosphatase"/>
    <property type="match status" value="1"/>
</dbReference>
<reference evidence="1 2" key="1">
    <citation type="journal article" date="2020" name="Mol. Biol. Evol.">
        <title>Distinct Expression and Methylation Patterns for Genes with Different Fates following a Single Whole-Genome Duplication in Flowering Plants.</title>
        <authorList>
            <person name="Shi T."/>
            <person name="Rahmani R.S."/>
            <person name="Gugger P.F."/>
            <person name="Wang M."/>
            <person name="Li H."/>
            <person name="Zhang Y."/>
            <person name="Li Z."/>
            <person name="Wang Q."/>
            <person name="Van de Peer Y."/>
            <person name="Marchal K."/>
            <person name="Chen J."/>
        </authorList>
    </citation>
    <scope>NUCLEOTIDE SEQUENCE [LARGE SCALE GENOMIC DNA]</scope>
    <source>
        <tissue evidence="1">Leaf</tissue>
    </source>
</reference>
<evidence type="ECO:0000313" key="1">
    <source>
        <dbReference type="EMBL" id="DAD42531.1"/>
    </source>
</evidence>
<dbReference type="InterPro" id="IPR036691">
    <property type="entry name" value="Endo/exonu/phosph_ase_sf"/>
</dbReference>
<proteinExistence type="predicted"/>
<comment type="caution">
    <text evidence="1">The sequence shown here is derived from an EMBL/GenBank/DDBJ whole genome shotgun (WGS) entry which is preliminary data.</text>
</comment>
<dbReference type="PANTHER" id="PTHR33710">
    <property type="entry name" value="BNAC02G09200D PROTEIN"/>
    <property type="match status" value="1"/>
</dbReference>
<protein>
    <submittedName>
        <fullName evidence="1">Uncharacterized protein</fullName>
    </submittedName>
</protein>
<organism evidence="1 2">
    <name type="scientific">Nelumbo nucifera</name>
    <name type="common">Sacred lotus</name>
    <dbReference type="NCBI Taxonomy" id="4432"/>
    <lineage>
        <taxon>Eukaryota</taxon>
        <taxon>Viridiplantae</taxon>
        <taxon>Streptophyta</taxon>
        <taxon>Embryophyta</taxon>
        <taxon>Tracheophyta</taxon>
        <taxon>Spermatophyta</taxon>
        <taxon>Magnoliopsida</taxon>
        <taxon>Proteales</taxon>
        <taxon>Nelumbonaceae</taxon>
        <taxon>Nelumbo</taxon>
    </lineage>
</organism>
<sequence>MRLLSWNFQGLGSTLTIRALRETQIKTGEECVFLMETKNSLLNYWHCSFIYGEPKKSTRRIFLQKWKTLADLIRGPWVCLGDLNFILHSSKKEGGRVLNECGLKEIPSEEPFFTWSNKRDESYLIRAKLDRVVCNE</sequence>
<gene>
    <name evidence="1" type="ORF">HUJ06_000761</name>
</gene>
<evidence type="ECO:0000313" key="2">
    <source>
        <dbReference type="Proteomes" id="UP000607653"/>
    </source>
</evidence>
<dbReference type="EMBL" id="DUZY01000006">
    <property type="protein sequence ID" value="DAD42531.1"/>
    <property type="molecule type" value="Genomic_DNA"/>
</dbReference>
<dbReference type="AlphaFoldDB" id="A0A822ZFK9"/>
<dbReference type="SUPFAM" id="SSF56219">
    <property type="entry name" value="DNase I-like"/>
    <property type="match status" value="1"/>
</dbReference>
<keyword evidence="2" id="KW-1185">Reference proteome</keyword>